<evidence type="ECO:0000256" key="1">
    <source>
        <dbReference type="SAM" id="SignalP"/>
    </source>
</evidence>
<evidence type="ECO:0000313" key="5">
    <source>
        <dbReference type="Proteomes" id="UP000310032"/>
    </source>
</evidence>
<evidence type="ECO:0000313" key="4">
    <source>
        <dbReference type="Proteomes" id="UP000278164"/>
    </source>
</evidence>
<name>A0A3L7ZSI9_PARDI</name>
<dbReference type="Proteomes" id="UP000310032">
    <property type="component" value="Unassembled WGS sequence"/>
</dbReference>
<feature type="signal peptide" evidence="1">
    <location>
        <begin position="1"/>
        <end position="18"/>
    </location>
</feature>
<accession>A0A3L7ZSI9</accession>
<sequence>MKKYFLLLVMLFIAVANYAEKPANYVEMSSENDARVIYNVAGWYETSSGYRATFQIGSNLRIPNGITTMYLYITSPVLTSYTFTSSVPGLVIGSSGNQVLLSSNSTPYGSLHGTDIDVSGYCPSTGQNETFHIAFLPEN</sequence>
<evidence type="ECO:0000313" key="2">
    <source>
        <dbReference type="EMBL" id="RLT74825.1"/>
    </source>
</evidence>
<organism evidence="2 4">
    <name type="scientific">Parabacteroides distasonis</name>
    <dbReference type="NCBI Taxonomy" id="823"/>
    <lineage>
        <taxon>Bacteria</taxon>
        <taxon>Pseudomonadati</taxon>
        <taxon>Bacteroidota</taxon>
        <taxon>Bacteroidia</taxon>
        <taxon>Bacteroidales</taxon>
        <taxon>Tannerellaceae</taxon>
        <taxon>Parabacteroides</taxon>
    </lineage>
</organism>
<reference evidence="3 5" key="2">
    <citation type="submission" date="2019-04" db="EMBL/GenBank/DDBJ databases">
        <title>Microbes associate with the intestines of laboratory mice.</title>
        <authorList>
            <person name="Navarre W."/>
            <person name="Wong E."/>
            <person name="Huang K."/>
            <person name="Tropini C."/>
            <person name="Ng K."/>
            <person name="Yu B."/>
        </authorList>
    </citation>
    <scope>NUCLEOTIDE SEQUENCE [LARGE SCALE GENOMIC DNA]</scope>
    <source>
        <strain evidence="3 5">NM39_I3</strain>
    </source>
</reference>
<feature type="chain" id="PRO_5036084003" evidence="1">
    <location>
        <begin position="19"/>
        <end position="139"/>
    </location>
</feature>
<reference evidence="2 4" key="1">
    <citation type="submission" date="2018-09" db="EMBL/GenBank/DDBJ databases">
        <title>Murine metabolic-syndrome-specific gut microbial biobank.</title>
        <authorList>
            <person name="Liu C."/>
        </authorList>
    </citation>
    <scope>NUCLEOTIDE SEQUENCE [LARGE SCALE GENOMIC DNA]</scope>
    <source>
        <strain evidence="2 4">8-P5</strain>
    </source>
</reference>
<evidence type="ECO:0000313" key="3">
    <source>
        <dbReference type="EMBL" id="TGY55962.1"/>
    </source>
</evidence>
<keyword evidence="1" id="KW-0732">Signal</keyword>
<dbReference type="EMBL" id="RAYI01000003">
    <property type="protein sequence ID" value="RLT74825.1"/>
    <property type="molecule type" value="Genomic_DNA"/>
</dbReference>
<dbReference type="EMBL" id="SRYM01000041">
    <property type="protein sequence ID" value="TGY55962.1"/>
    <property type="molecule type" value="Genomic_DNA"/>
</dbReference>
<gene>
    <name evidence="2" type="ORF">D7V78_02990</name>
    <name evidence="3" type="ORF">E5342_13240</name>
</gene>
<dbReference type="Proteomes" id="UP000278164">
    <property type="component" value="Unassembled WGS sequence"/>
</dbReference>
<dbReference type="RefSeq" id="WP_135959541.1">
    <property type="nucleotide sequence ID" value="NZ_QXXG01000019.1"/>
</dbReference>
<proteinExistence type="predicted"/>
<comment type="caution">
    <text evidence="2">The sequence shown here is derived from an EMBL/GenBank/DDBJ whole genome shotgun (WGS) entry which is preliminary data.</text>
</comment>
<protein>
    <submittedName>
        <fullName evidence="2">Uncharacterized protein</fullName>
    </submittedName>
</protein>
<dbReference type="AlphaFoldDB" id="A0A3L7ZSI9"/>